<evidence type="ECO:0000256" key="5">
    <source>
        <dbReference type="ARBA" id="ARBA00023242"/>
    </source>
</evidence>
<evidence type="ECO:0000259" key="6">
    <source>
        <dbReference type="Pfam" id="PF14215"/>
    </source>
</evidence>
<keyword evidence="5" id="KW-0539">Nucleus</keyword>
<accession>A0AAN9S6L2</accession>
<dbReference type="AlphaFoldDB" id="A0AAN9S6L2"/>
<dbReference type="PANTHER" id="PTHR46266">
    <property type="entry name" value="TRANSCRIPTION FACTOR TT8"/>
    <property type="match status" value="1"/>
</dbReference>
<dbReference type="Proteomes" id="UP001386955">
    <property type="component" value="Unassembled WGS sequence"/>
</dbReference>
<dbReference type="Pfam" id="PF14215">
    <property type="entry name" value="bHLH-MYC_N"/>
    <property type="match status" value="1"/>
</dbReference>
<keyword evidence="4" id="KW-0804">Transcription</keyword>
<proteinExistence type="predicted"/>
<feature type="domain" description="Plant bHLH transcription factor ACT-like" evidence="7">
    <location>
        <begin position="568"/>
        <end position="643"/>
    </location>
</feature>
<evidence type="ECO:0000313" key="8">
    <source>
        <dbReference type="EMBL" id="KAK7389961.1"/>
    </source>
</evidence>
<reference evidence="8 9" key="1">
    <citation type="submission" date="2024-01" db="EMBL/GenBank/DDBJ databases">
        <title>The genomes of 5 underutilized Papilionoideae crops provide insights into root nodulation and disease resistanc.</title>
        <authorList>
            <person name="Jiang F."/>
        </authorList>
    </citation>
    <scope>NUCLEOTIDE SEQUENCE [LARGE SCALE GENOMIC DNA]</scope>
    <source>
        <strain evidence="8">DUOXIRENSHENG_FW03</strain>
        <tissue evidence="8">Leaves</tissue>
    </source>
</reference>
<protein>
    <submittedName>
        <fullName evidence="8">Uncharacterized protein</fullName>
    </submittedName>
</protein>
<sequence>MANNGGTPKHEKMQKNLCTQLAVAVRSIQWSYGIFWSPSVTEERVLEWREGYYNGDIKTRKTVQSMELEMKADKIGLQRSEQLKELYKFLLAGEADPQTKRPSAALAPEDLSDLEWYYLVCMSFVFNHNQSSLPGRALDISDTVWLCDAQHADSKIFSRSLLAKSASIQTVVCFPYQKGVIEIGTTELVTEDPSLIQHVKACFLEISKPTCSDKSSSVLDKPHDDKYPTCTKGDHRMLDTMALEKPCSLEEKIKFDRDPIKELQDDNNEDSNMDSPDGCEHNFHINGSMIEGINGVASRVHFVNNTLVIGAPDSLSSCDCMSEASENQGKDSKNAQVQDCYKPKRSSLDAGADEDLCYIKTLCSILGSSSTFKPNLCAGKSNCKSSFAKWKKGRVSERKRTKFHQSMLKKTLFKVPFMYRSCCPSLKSQKENDRMEWTSKFENADDGFMGKAFSDKKREIKNFQVVKSLVPSSISEVEKISILGDTIKYLKKLETRVEELESYMEVSDPEARTRRKCPDVLEQMSDNYGTRKICMGMKPWTKKRKACGIDEIDTELERIVSEEAKALDVKVNVKEQDVLIEMKCPYREYILYDIMETINSLHLDAHTVESSTSDGILTLTLKSKFRGVATAPMRMIKEALWKVSGNI</sequence>
<evidence type="ECO:0000256" key="3">
    <source>
        <dbReference type="ARBA" id="ARBA00023159"/>
    </source>
</evidence>
<dbReference type="GO" id="GO:0005634">
    <property type="term" value="C:nucleus"/>
    <property type="evidence" value="ECO:0007669"/>
    <property type="project" value="UniProtKB-SubCell"/>
</dbReference>
<dbReference type="InterPro" id="IPR025610">
    <property type="entry name" value="MYC/MYB_N"/>
</dbReference>
<feature type="domain" description="Transcription factor MYC/MYB N-terminal" evidence="6">
    <location>
        <begin position="19"/>
        <end position="203"/>
    </location>
</feature>
<evidence type="ECO:0000259" key="7">
    <source>
        <dbReference type="Pfam" id="PF22754"/>
    </source>
</evidence>
<gene>
    <name evidence="8" type="ORF">VNO78_25258</name>
</gene>
<dbReference type="InterPro" id="IPR054502">
    <property type="entry name" value="bHLH-TF_ACT-like_plant"/>
</dbReference>
<evidence type="ECO:0000256" key="1">
    <source>
        <dbReference type="ARBA" id="ARBA00004123"/>
    </source>
</evidence>
<dbReference type="Gene3D" id="4.10.280.10">
    <property type="entry name" value="Helix-loop-helix DNA-binding domain"/>
    <property type="match status" value="1"/>
</dbReference>
<dbReference type="Pfam" id="PF22754">
    <property type="entry name" value="bHLH-TF_ACT-like_plant"/>
    <property type="match status" value="1"/>
</dbReference>
<evidence type="ECO:0000256" key="4">
    <source>
        <dbReference type="ARBA" id="ARBA00023163"/>
    </source>
</evidence>
<comment type="subcellular location">
    <subcellularLocation>
        <location evidence="1">Nucleus</location>
    </subcellularLocation>
</comment>
<dbReference type="EMBL" id="JAYMYS010000006">
    <property type="protein sequence ID" value="KAK7389961.1"/>
    <property type="molecule type" value="Genomic_DNA"/>
</dbReference>
<evidence type="ECO:0000256" key="2">
    <source>
        <dbReference type="ARBA" id="ARBA00023015"/>
    </source>
</evidence>
<dbReference type="GO" id="GO:0046983">
    <property type="term" value="F:protein dimerization activity"/>
    <property type="evidence" value="ECO:0007669"/>
    <property type="project" value="InterPro"/>
</dbReference>
<keyword evidence="2" id="KW-0805">Transcription regulation</keyword>
<dbReference type="PANTHER" id="PTHR46266:SF1">
    <property type="entry name" value="TRANSCRIPTION FACTOR MYC1"/>
    <property type="match status" value="1"/>
</dbReference>
<dbReference type="GO" id="GO:0080090">
    <property type="term" value="P:regulation of primary metabolic process"/>
    <property type="evidence" value="ECO:0007669"/>
    <property type="project" value="UniProtKB-ARBA"/>
</dbReference>
<keyword evidence="9" id="KW-1185">Reference proteome</keyword>
<name>A0AAN9S6L2_PSOTE</name>
<evidence type="ECO:0000313" key="9">
    <source>
        <dbReference type="Proteomes" id="UP001386955"/>
    </source>
</evidence>
<comment type="caution">
    <text evidence="8">The sequence shown here is derived from an EMBL/GenBank/DDBJ whole genome shotgun (WGS) entry which is preliminary data.</text>
</comment>
<dbReference type="InterPro" id="IPR036638">
    <property type="entry name" value="HLH_DNA-bd_sf"/>
</dbReference>
<keyword evidence="3" id="KW-0010">Activator</keyword>
<organism evidence="8 9">
    <name type="scientific">Psophocarpus tetragonolobus</name>
    <name type="common">Winged bean</name>
    <name type="synonym">Dolichos tetragonolobus</name>
    <dbReference type="NCBI Taxonomy" id="3891"/>
    <lineage>
        <taxon>Eukaryota</taxon>
        <taxon>Viridiplantae</taxon>
        <taxon>Streptophyta</taxon>
        <taxon>Embryophyta</taxon>
        <taxon>Tracheophyta</taxon>
        <taxon>Spermatophyta</taxon>
        <taxon>Magnoliopsida</taxon>
        <taxon>eudicotyledons</taxon>
        <taxon>Gunneridae</taxon>
        <taxon>Pentapetalae</taxon>
        <taxon>rosids</taxon>
        <taxon>fabids</taxon>
        <taxon>Fabales</taxon>
        <taxon>Fabaceae</taxon>
        <taxon>Papilionoideae</taxon>
        <taxon>50 kb inversion clade</taxon>
        <taxon>NPAAA clade</taxon>
        <taxon>indigoferoid/millettioid clade</taxon>
        <taxon>Phaseoleae</taxon>
        <taxon>Psophocarpus</taxon>
    </lineage>
</organism>